<gene>
    <name evidence="2" type="ORF">LITE_LOCUS24837</name>
</gene>
<accession>A0AAV0LNC0</accession>
<dbReference type="AlphaFoldDB" id="A0AAV0LNC0"/>
<protein>
    <submittedName>
        <fullName evidence="2">Uncharacterized protein</fullName>
    </submittedName>
</protein>
<feature type="chain" id="PRO_5043650881" evidence="1">
    <location>
        <begin position="19"/>
        <end position="44"/>
    </location>
</feature>
<dbReference type="Proteomes" id="UP001154282">
    <property type="component" value="Unassembled WGS sequence"/>
</dbReference>
<comment type="caution">
    <text evidence="2">The sequence shown here is derived from an EMBL/GenBank/DDBJ whole genome shotgun (WGS) entry which is preliminary data.</text>
</comment>
<keyword evidence="3" id="KW-1185">Reference proteome</keyword>
<organism evidence="2 3">
    <name type="scientific">Linum tenue</name>
    <dbReference type="NCBI Taxonomy" id="586396"/>
    <lineage>
        <taxon>Eukaryota</taxon>
        <taxon>Viridiplantae</taxon>
        <taxon>Streptophyta</taxon>
        <taxon>Embryophyta</taxon>
        <taxon>Tracheophyta</taxon>
        <taxon>Spermatophyta</taxon>
        <taxon>Magnoliopsida</taxon>
        <taxon>eudicotyledons</taxon>
        <taxon>Gunneridae</taxon>
        <taxon>Pentapetalae</taxon>
        <taxon>rosids</taxon>
        <taxon>fabids</taxon>
        <taxon>Malpighiales</taxon>
        <taxon>Linaceae</taxon>
        <taxon>Linum</taxon>
    </lineage>
</organism>
<keyword evidence="1" id="KW-0732">Signal</keyword>
<proteinExistence type="predicted"/>
<evidence type="ECO:0000313" key="2">
    <source>
        <dbReference type="EMBL" id="CAI0435800.1"/>
    </source>
</evidence>
<name>A0AAV0LNC0_9ROSI</name>
<feature type="signal peptide" evidence="1">
    <location>
        <begin position="1"/>
        <end position="18"/>
    </location>
</feature>
<evidence type="ECO:0000256" key="1">
    <source>
        <dbReference type="SAM" id="SignalP"/>
    </source>
</evidence>
<dbReference type="EMBL" id="CAMGYJ010000006">
    <property type="protein sequence ID" value="CAI0435800.1"/>
    <property type="molecule type" value="Genomic_DNA"/>
</dbReference>
<sequence>MVVAAWGLLPTIWEYVLSLQLSSVELFWGSKRLGMRDTAKCSFN</sequence>
<reference evidence="2" key="1">
    <citation type="submission" date="2022-08" db="EMBL/GenBank/DDBJ databases">
        <authorList>
            <person name="Gutierrez-Valencia J."/>
        </authorList>
    </citation>
    <scope>NUCLEOTIDE SEQUENCE</scope>
</reference>
<evidence type="ECO:0000313" key="3">
    <source>
        <dbReference type="Proteomes" id="UP001154282"/>
    </source>
</evidence>